<name>A0A944DQK2_DENI1</name>
<comment type="caution">
    <text evidence="2">The sequence shown here is derived from an EMBL/GenBank/DDBJ whole genome shotgun (WGS) entry which is preliminary data.</text>
</comment>
<dbReference type="InterPro" id="IPR006311">
    <property type="entry name" value="TAT_signal"/>
</dbReference>
<protein>
    <submittedName>
        <fullName evidence="2">Amidohydrolase family protein</fullName>
    </submittedName>
</protein>
<sequence length="417" mass="45424">MSDRPRSPGRRRLLLGALAGGAAGVLGWQLARPRLVNPCHAALPPEIAEHPLVRAAWDGLDPAQVWDCHVHLAGIGDGGSGITISPTMLSPLHPLEYLQRLFYLNAGCVHDAPGQVDASYMARLENLVDAMPTGCKLMLFAFDLAHDARGVAQPALSAFHVPDAYARQVAAAAPARFEWVCSIHPYREDAVEALDAAVAGGARAVKWLPPAMGIDPASAQCDRFYAALARHDLPLISHAGEERAVHGPGDPGWGNPLRLRRALEAGVRVVMAHCASVGEDVDLDRGEHGPRVPSFALFKRLMAEPAHADRLFADISAITLRNRDLSVMREIVEQQQWHNRLLFGSDYPLPGILPLVSPAQLAAEDMLVDAAVPLLERLRDHHPILFDLVLKRLLRSRGARLADGIFETRRFFDRSPA</sequence>
<dbReference type="EMBL" id="JAEKFT010000020">
    <property type="protein sequence ID" value="MBT0962794.1"/>
    <property type="molecule type" value="Genomic_DNA"/>
</dbReference>
<dbReference type="InterPro" id="IPR006680">
    <property type="entry name" value="Amidohydro-rel"/>
</dbReference>
<dbReference type="Gene3D" id="3.20.20.140">
    <property type="entry name" value="Metal-dependent hydrolases"/>
    <property type="match status" value="1"/>
</dbReference>
<reference evidence="3" key="1">
    <citation type="journal article" date="2022" name="ISME J.">
        <title>Genetic and phylogenetic analysis of dissimilatory iodate-reducing bacteria identifies potential niches across the world's oceans.</title>
        <authorList>
            <person name="Reyes-Umana V."/>
            <person name="Henning Z."/>
            <person name="Lee K."/>
            <person name="Barnum T.P."/>
            <person name="Coates J.D."/>
        </authorList>
    </citation>
    <scope>NUCLEOTIDE SEQUENCE [LARGE SCALE GENOMIC DNA]</scope>
    <source>
        <strain evidence="3">IR12</strain>
    </source>
</reference>
<evidence type="ECO:0000259" key="1">
    <source>
        <dbReference type="Pfam" id="PF04909"/>
    </source>
</evidence>
<proteinExistence type="predicted"/>
<feature type="domain" description="Amidohydrolase-related" evidence="1">
    <location>
        <begin position="67"/>
        <end position="350"/>
    </location>
</feature>
<dbReference type="SUPFAM" id="SSF51556">
    <property type="entry name" value="Metallo-dependent hydrolases"/>
    <property type="match status" value="1"/>
</dbReference>
<organism evidence="2 3">
    <name type="scientific">Denitromonas iodatirespirans</name>
    <dbReference type="NCBI Taxonomy" id="2795389"/>
    <lineage>
        <taxon>Bacteria</taxon>
        <taxon>Pseudomonadati</taxon>
        <taxon>Pseudomonadota</taxon>
        <taxon>Betaproteobacteria</taxon>
        <taxon>Rhodocyclales</taxon>
        <taxon>Zoogloeaceae</taxon>
        <taxon>Denitromonas</taxon>
    </lineage>
</organism>
<dbReference type="RefSeq" id="WP_214362745.1">
    <property type="nucleotide sequence ID" value="NZ_JAEKFT010000020.1"/>
</dbReference>
<dbReference type="AlphaFoldDB" id="A0A944DQK2"/>
<dbReference type="Pfam" id="PF04909">
    <property type="entry name" value="Amidohydro_2"/>
    <property type="match status" value="1"/>
</dbReference>
<gene>
    <name evidence="2" type="ORF">I8J34_16555</name>
</gene>
<keyword evidence="3" id="KW-1185">Reference proteome</keyword>
<accession>A0A944DQK2</accession>
<evidence type="ECO:0000313" key="3">
    <source>
        <dbReference type="Proteomes" id="UP000694660"/>
    </source>
</evidence>
<dbReference type="GO" id="GO:0016787">
    <property type="term" value="F:hydrolase activity"/>
    <property type="evidence" value="ECO:0007669"/>
    <property type="project" value="InterPro"/>
</dbReference>
<evidence type="ECO:0000313" key="2">
    <source>
        <dbReference type="EMBL" id="MBT0962794.1"/>
    </source>
</evidence>
<dbReference type="InterPro" id="IPR032466">
    <property type="entry name" value="Metal_Hydrolase"/>
</dbReference>
<dbReference type="Proteomes" id="UP000694660">
    <property type="component" value="Unassembled WGS sequence"/>
</dbReference>
<dbReference type="PROSITE" id="PS51318">
    <property type="entry name" value="TAT"/>
    <property type="match status" value="1"/>
</dbReference>